<evidence type="ECO:0000313" key="2">
    <source>
        <dbReference type="Proteomes" id="UP000238479"/>
    </source>
</evidence>
<comment type="caution">
    <text evidence="1">The sequence shown here is derived from an EMBL/GenBank/DDBJ whole genome shotgun (WGS) entry which is preliminary data.</text>
</comment>
<dbReference type="AlphaFoldDB" id="A0A2P6RA10"/>
<dbReference type="EMBL" id="PDCK01000041">
    <property type="protein sequence ID" value="PRQ43259.1"/>
    <property type="molecule type" value="Genomic_DNA"/>
</dbReference>
<organism evidence="1 2">
    <name type="scientific">Rosa chinensis</name>
    <name type="common">China rose</name>
    <dbReference type="NCBI Taxonomy" id="74649"/>
    <lineage>
        <taxon>Eukaryota</taxon>
        <taxon>Viridiplantae</taxon>
        <taxon>Streptophyta</taxon>
        <taxon>Embryophyta</taxon>
        <taxon>Tracheophyta</taxon>
        <taxon>Spermatophyta</taxon>
        <taxon>Magnoliopsida</taxon>
        <taxon>eudicotyledons</taxon>
        <taxon>Gunneridae</taxon>
        <taxon>Pentapetalae</taxon>
        <taxon>rosids</taxon>
        <taxon>fabids</taxon>
        <taxon>Rosales</taxon>
        <taxon>Rosaceae</taxon>
        <taxon>Rosoideae</taxon>
        <taxon>Rosoideae incertae sedis</taxon>
        <taxon>Rosa</taxon>
    </lineage>
</organism>
<protein>
    <submittedName>
        <fullName evidence="1">Uncharacterized protein</fullName>
    </submittedName>
</protein>
<proteinExistence type="predicted"/>
<gene>
    <name evidence="1" type="ORF">RchiOBHm_Chr3g0466521</name>
</gene>
<evidence type="ECO:0000313" key="1">
    <source>
        <dbReference type="EMBL" id="PRQ43259.1"/>
    </source>
</evidence>
<reference evidence="1 2" key="1">
    <citation type="journal article" date="2018" name="Nat. Genet.">
        <title>The Rosa genome provides new insights in the design of modern roses.</title>
        <authorList>
            <person name="Bendahmane M."/>
        </authorList>
    </citation>
    <scope>NUCLEOTIDE SEQUENCE [LARGE SCALE GENOMIC DNA]</scope>
    <source>
        <strain evidence="2">cv. Old Blush</strain>
    </source>
</reference>
<sequence>MFFFFCTSHLVSSPTGYSRDLPSCRLGLSTSNPSGRLRHSVDRVVILDFFIFLSSI</sequence>
<accession>A0A2P6RA10</accession>
<dbReference type="Gramene" id="PRQ43259">
    <property type="protein sequence ID" value="PRQ43259"/>
    <property type="gene ID" value="RchiOBHm_Chr3g0466521"/>
</dbReference>
<keyword evidence="2" id="KW-1185">Reference proteome</keyword>
<name>A0A2P6RA10_ROSCH</name>
<dbReference type="Proteomes" id="UP000238479">
    <property type="component" value="Chromosome 3"/>
</dbReference>